<dbReference type="Proteomes" id="UP001215598">
    <property type="component" value="Unassembled WGS sequence"/>
</dbReference>
<dbReference type="AlphaFoldDB" id="A0AAD7IV66"/>
<accession>A0AAD7IV66</accession>
<evidence type="ECO:0000313" key="1">
    <source>
        <dbReference type="EMBL" id="KAJ7751135.1"/>
    </source>
</evidence>
<proteinExistence type="predicted"/>
<organism evidence="1 2">
    <name type="scientific">Mycena metata</name>
    <dbReference type="NCBI Taxonomy" id="1033252"/>
    <lineage>
        <taxon>Eukaryota</taxon>
        <taxon>Fungi</taxon>
        <taxon>Dikarya</taxon>
        <taxon>Basidiomycota</taxon>
        <taxon>Agaricomycotina</taxon>
        <taxon>Agaricomycetes</taxon>
        <taxon>Agaricomycetidae</taxon>
        <taxon>Agaricales</taxon>
        <taxon>Marasmiineae</taxon>
        <taxon>Mycenaceae</taxon>
        <taxon>Mycena</taxon>
    </lineage>
</organism>
<reference evidence="1" key="1">
    <citation type="submission" date="2023-03" db="EMBL/GenBank/DDBJ databases">
        <title>Massive genome expansion in bonnet fungi (Mycena s.s.) driven by repeated elements and novel gene families across ecological guilds.</title>
        <authorList>
            <consortium name="Lawrence Berkeley National Laboratory"/>
            <person name="Harder C.B."/>
            <person name="Miyauchi S."/>
            <person name="Viragh M."/>
            <person name="Kuo A."/>
            <person name="Thoen E."/>
            <person name="Andreopoulos B."/>
            <person name="Lu D."/>
            <person name="Skrede I."/>
            <person name="Drula E."/>
            <person name="Henrissat B."/>
            <person name="Morin E."/>
            <person name="Kohler A."/>
            <person name="Barry K."/>
            <person name="LaButti K."/>
            <person name="Morin E."/>
            <person name="Salamov A."/>
            <person name="Lipzen A."/>
            <person name="Mereny Z."/>
            <person name="Hegedus B."/>
            <person name="Baldrian P."/>
            <person name="Stursova M."/>
            <person name="Weitz H."/>
            <person name="Taylor A."/>
            <person name="Grigoriev I.V."/>
            <person name="Nagy L.G."/>
            <person name="Martin F."/>
            <person name="Kauserud H."/>
        </authorList>
    </citation>
    <scope>NUCLEOTIDE SEQUENCE</scope>
    <source>
        <strain evidence="1">CBHHK182m</strain>
    </source>
</reference>
<sequence>MNNICAMLGPSFRDIQCNQLLQALTTCSRNPWSQRRVLAGPLLCAAKNSLTRHTAYRPPGSNEVLEFPPKLGRKRVRLEPETGRQANLRYSEYGSLGGSGPFERGSTSFGSRTVTGERVRNWHQPSGFRAKGARGLERMERKINLRL</sequence>
<gene>
    <name evidence="1" type="ORF">B0H16DRAFT_1460460</name>
</gene>
<keyword evidence="2" id="KW-1185">Reference proteome</keyword>
<comment type="caution">
    <text evidence="1">The sequence shown here is derived from an EMBL/GenBank/DDBJ whole genome shotgun (WGS) entry which is preliminary data.</text>
</comment>
<evidence type="ECO:0000313" key="2">
    <source>
        <dbReference type="Proteomes" id="UP001215598"/>
    </source>
</evidence>
<dbReference type="EMBL" id="JARKIB010000063">
    <property type="protein sequence ID" value="KAJ7751135.1"/>
    <property type="molecule type" value="Genomic_DNA"/>
</dbReference>
<protein>
    <submittedName>
        <fullName evidence="1">Uncharacterized protein</fullName>
    </submittedName>
</protein>
<name>A0AAD7IV66_9AGAR</name>